<proteinExistence type="predicted"/>
<evidence type="ECO:0000313" key="4">
    <source>
        <dbReference type="Proteomes" id="UP001064489"/>
    </source>
</evidence>
<sequence length="259" mass="27625">MAEESETATSSSSYPQPSSTSPPDANLKQSQVPAFSGFTGFGNGDVAMLPVMYPAAFLGSTPWDNQQQTNNRGAGIYAVPVHPYTGIPSNTLIPLTYNIPTSRPSTEGGAASPEHGQAGQQQPAHQRQDGSRLRLIFLVFFASLIYLYQTGALTPLLRWLQQSMQRAAAPPHQPRPAVRADNAPAAAGQGNENAALAEGQAGAENENEAQNEGNRAEENQNGVEPGVNGGNQWWGIVKEIQMIVFGFITSLLPGFHNID</sequence>
<name>A0AAD5NXE6_ACENE</name>
<keyword evidence="2" id="KW-1133">Transmembrane helix</keyword>
<dbReference type="AlphaFoldDB" id="A0AAD5NXE6"/>
<keyword evidence="2" id="KW-0812">Transmembrane</keyword>
<organism evidence="3 4">
    <name type="scientific">Acer negundo</name>
    <name type="common">Box elder</name>
    <dbReference type="NCBI Taxonomy" id="4023"/>
    <lineage>
        <taxon>Eukaryota</taxon>
        <taxon>Viridiplantae</taxon>
        <taxon>Streptophyta</taxon>
        <taxon>Embryophyta</taxon>
        <taxon>Tracheophyta</taxon>
        <taxon>Spermatophyta</taxon>
        <taxon>Magnoliopsida</taxon>
        <taxon>eudicotyledons</taxon>
        <taxon>Gunneridae</taxon>
        <taxon>Pentapetalae</taxon>
        <taxon>rosids</taxon>
        <taxon>malvids</taxon>
        <taxon>Sapindales</taxon>
        <taxon>Sapindaceae</taxon>
        <taxon>Hippocastanoideae</taxon>
        <taxon>Acereae</taxon>
        <taxon>Acer</taxon>
    </lineage>
</organism>
<evidence type="ECO:0000256" key="1">
    <source>
        <dbReference type="SAM" id="MobiDB-lite"/>
    </source>
</evidence>
<feature type="compositionally biased region" description="Low complexity" evidence="1">
    <location>
        <begin position="193"/>
        <end position="213"/>
    </location>
</feature>
<feature type="transmembrane region" description="Helical" evidence="2">
    <location>
        <begin position="135"/>
        <end position="157"/>
    </location>
</feature>
<gene>
    <name evidence="3" type="ORF">LWI28_004879</name>
</gene>
<accession>A0AAD5NXE6</accession>
<protein>
    <submittedName>
        <fullName evidence="3">Uncharacterized protein</fullName>
    </submittedName>
</protein>
<comment type="caution">
    <text evidence="3">The sequence shown here is derived from an EMBL/GenBank/DDBJ whole genome shotgun (WGS) entry which is preliminary data.</text>
</comment>
<keyword evidence="2" id="KW-0472">Membrane</keyword>
<feature type="compositionally biased region" description="Low complexity" evidence="1">
    <location>
        <begin position="115"/>
        <end position="125"/>
    </location>
</feature>
<evidence type="ECO:0000256" key="2">
    <source>
        <dbReference type="SAM" id="Phobius"/>
    </source>
</evidence>
<dbReference type="EMBL" id="JAJSOW010000004">
    <property type="protein sequence ID" value="KAI9191190.1"/>
    <property type="molecule type" value="Genomic_DNA"/>
</dbReference>
<dbReference type="Proteomes" id="UP001064489">
    <property type="component" value="Chromosome 6"/>
</dbReference>
<dbReference type="PANTHER" id="PTHR36787">
    <property type="entry name" value="TRANSMEMBRANE PROTEIN"/>
    <property type="match status" value="1"/>
</dbReference>
<keyword evidence="4" id="KW-1185">Reference proteome</keyword>
<feature type="compositionally biased region" description="Low complexity" evidence="1">
    <location>
        <begin position="7"/>
        <end position="23"/>
    </location>
</feature>
<feature type="region of interest" description="Disordered" evidence="1">
    <location>
        <begin position="99"/>
        <end position="128"/>
    </location>
</feature>
<feature type="region of interest" description="Disordered" evidence="1">
    <location>
        <begin position="193"/>
        <end position="226"/>
    </location>
</feature>
<evidence type="ECO:0000313" key="3">
    <source>
        <dbReference type="EMBL" id="KAI9191190.1"/>
    </source>
</evidence>
<feature type="region of interest" description="Disordered" evidence="1">
    <location>
        <begin position="1"/>
        <end position="30"/>
    </location>
</feature>
<reference evidence="3" key="2">
    <citation type="submission" date="2023-02" db="EMBL/GenBank/DDBJ databases">
        <authorList>
            <person name="Swenson N.G."/>
            <person name="Wegrzyn J.L."/>
            <person name="Mcevoy S.L."/>
        </authorList>
    </citation>
    <scope>NUCLEOTIDE SEQUENCE</scope>
    <source>
        <strain evidence="3">91603</strain>
        <tissue evidence="3">Leaf</tissue>
    </source>
</reference>
<reference evidence="3" key="1">
    <citation type="journal article" date="2022" name="Plant J.">
        <title>Strategies of tolerance reflected in two North American maple genomes.</title>
        <authorList>
            <person name="McEvoy S.L."/>
            <person name="Sezen U.U."/>
            <person name="Trouern-Trend A."/>
            <person name="McMahon S.M."/>
            <person name="Schaberg P.G."/>
            <person name="Yang J."/>
            <person name="Wegrzyn J.L."/>
            <person name="Swenson N.G."/>
        </authorList>
    </citation>
    <scope>NUCLEOTIDE SEQUENCE</scope>
    <source>
        <strain evidence="3">91603</strain>
    </source>
</reference>